<dbReference type="GO" id="GO:0043565">
    <property type="term" value="F:sequence-specific DNA binding"/>
    <property type="evidence" value="ECO:0007669"/>
    <property type="project" value="TreeGrafter"/>
</dbReference>
<gene>
    <name evidence="2" type="ORF">IHBHHGIJ_01566</name>
    <name evidence="3" type="ORF">KFEGEMFD_01168</name>
</gene>
<name>A0A5S9NE25_9GAMM</name>
<dbReference type="Gene3D" id="3.30.70.1290">
    <property type="entry name" value="Transposase IS200-like"/>
    <property type="match status" value="1"/>
</dbReference>
<dbReference type="RefSeq" id="WP_200842621.1">
    <property type="nucleotide sequence ID" value="NZ_CACSIK010000001.1"/>
</dbReference>
<keyword evidence="4" id="KW-1185">Reference proteome</keyword>
<evidence type="ECO:0000313" key="5">
    <source>
        <dbReference type="Proteomes" id="UP000439591"/>
    </source>
</evidence>
<dbReference type="EMBL" id="CACSIK010000001">
    <property type="protein sequence ID" value="CAA0088559.1"/>
    <property type="molecule type" value="Genomic_DNA"/>
</dbReference>
<reference evidence="4 5" key="1">
    <citation type="submission" date="2019-11" db="EMBL/GenBank/DDBJ databases">
        <authorList>
            <person name="Holert J."/>
        </authorList>
    </citation>
    <scope>NUCLEOTIDE SEQUENCE [LARGE SCALE GENOMIC DNA]</scope>
    <source>
        <strain evidence="3">BC3_2A</strain>
        <strain evidence="2">SB11_1A</strain>
    </source>
</reference>
<sequence>MTVGAPGGRPDIMPKHRFNRGSIRLNSYDYSQAGAYFITLCTHNRDCIFGYIDNGEMRYSAFGEIVVNQWLLTESLRSEISLDAWVLMPNHFHGIFFIRDSARAQGDRPVAPTLASRSVGSLVAGFKSACTTQINTQRGSLGAKVWQRNYWDRVIRNEAELTALREYIVNNPRKWTLDTLYMA</sequence>
<dbReference type="Proteomes" id="UP000439591">
    <property type="component" value="Unassembled WGS sequence"/>
</dbReference>
<accession>A0A5S9NE25</accession>
<organism evidence="2 4">
    <name type="scientific">Zhongshania aliphaticivorans</name>
    <dbReference type="NCBI Taxonomy" id="1470434"/>
    <lineage>
        <taxon>Bacteria</taxon>
        <taxon>Pseudomonadati</taxon>
        <taxon>Pseudomonadota</taxon>
        <taxon>Gammaproteobacteria</taxon>
        <taxon>Cellvibrionales</taxon>
        <taxon>Spongiibacteraceae</taxon>
        <taxon>Zhongshania</taxon>
    </lineage>
</organism>
<evidence type="ECO:0000313" key="2">
    <source>
        <dbReference type="EMBL" id="CAA0088559.1"/>
    </source>
</evidence>
<protein>
    <recommendedName>
        <fullName evidence="1">Transposase IS200-like domain-containing protein</fullName>
    </recommendedName>
</protein>
<dbReference type="SUPFAM" id="SSF143422">
    <property type="entry name" value="Transposase IS200-like"/>
    <property type="match status" value="1"/>
</dbReference>
<dbReference type="InterPro" id="IPR052715">
    <property type="entry name" value="RAYT_transposase"/>
</dbReference>
<dbReference type="PANTHER" id="PTHR36966">
    <property type="entry name" value="REP-ASSOCIATED TYROSINE TRANSPOSASE"/>
    <property type="match status" value="1"/>
</dbReference>
<dbReference type="Proteomes" id="UP000435877">
    <property type="component" value="Unassembled WGS sequence"/>
</dbReference>
<dbReference type="AlphaFoldDB" id="A0A5S9NE25"/>
<dbReference type="InterPro" id="IPR002686">
    <property type="entry name" value="Transposase_17"/>
</dbReference>
<dbReference type="InterPro" id="IPR036515">
    <property type="entry name" value="Transposase_17_sf"/>
</dbReference>
<dbReference type="EMBL" id="CACSIM010000002">
    <property type="protein sequence ID" value="CAA0094638.1"/>
    <property type="molecule type" value="Genomic_DNA"/>
</dbReference>
<dbReference type="PANTHER" id="PTHR36966:SF1">
    <property type="entry name" value="REP-ASSOCIATED TYROSINE TRANSPOSASE"/>
    <property type="match status" value="1"/>
</dbReference>
<feature type="domain" description="Transposase IS200-like" evidence="1">
    <location>
        <begin position="31"/>
        <end position="171"/>
    </location>
</feature>
<evidence type="ECO:0000313" key="3">
    <source>
        <dbReference type="EMBL" id="CAA0094638.1"/>
    </source>
</evidence>
<evidence type="ECO:0000259" key="1">
    <source>
        <dbReference type="SMART" id="SM01321"/>
    </source>
</evidence>
<dbReference type="GO" id="GO:0004803">
    <property type="term" value="F:transposase activity"/>
    <property type="evidence" value="ECO:0007669"/>
    <property type="project" value="InterPro"/>
</dbReference>
<dbReference type="SMART" id="SM01321">
    <property type="entry name" value="Y1_Tnp"/>
    <property type="match status" value="1"/>
</dbReference>
<evidence type="ECO:0000313" key="4">
    <source>
        <dbReference type="Proteomes" id="UP000435877"/>
    </source>
</evidence>
<proteinExistence type="predicted"/>
<dbReference type="GO" id="GO:0006313">
    <property type="term" value="P:DNA transposition"/>
    <property type="evidence" value="ECO:0007669"/>
    <property type="project" value="InterPro"/>
</dbReference>